<dbReference type="AlphaFoldDB" id="A0A1I2ET55"/>
<evidence type="ECO:0000313" key="2">
    <source>
        <dbReference type="EMBL" id="SFE95807.1"/>
    </source>
</evidence>
<dbReference type="STRING" id="1798228.SAMN05216574_107172"/>
<proteinExistence type="predicted"/>
<feature type="compositionally biased region" description="Pro residues" evidence="1">
    <location>
        <begin position="161"/>
        <end position="172"/>
    </location>
</feature>
<protein>
    <submittedName>
        <fullName evidence="2">Uncharacterized protein</fullName>
    </submittedName>
</protein>
<name>A0A1I2ET55_9ACTN</name>
<evidence type="ECO:0000256" key="1">
    <source>
        <dbReference type="SAM" id="MobiDB-lite"/>
    </source>
</evidence>
<sequence length="184" mass="19714">MSSAHREPAGDGEWVTLIDGIQCPHRWLIEHTPQLYAAWRDADTPEYRRTVAARILRLAAYAESEPPPEVELPDARAWQAAAERIDRRLTEGPDWPPLASALARAAATGYDVAARLPVLAAISPLPERHPARELHWRLLDNCPAAAGPLPPTEPSTGGPAPVGPPLVLPPATGPGGDRAAGPDR</sequence>
<gene>
    <name evidence="2" type="ORF">SAMN05216574_107172</name>
</gene>
<dbReference type="RefSeq" id="WP_175527232.1">
    <property type="nucleotide sequence ID" value="NZ_FOND01000007.1"/>
</dbReference>
<feature type="region of interest" description="Disordered" evidence="1">
    <location>
        <begin position="142"/>
        <end position="184"/>
    </location>
</feature>
<reference evidence="3" key="1">
    <citation type="submission" date="2016-10" db="EMBL/GenBank/DDBJ databases">
        <authorList>
            <person name="Varghese N."/>
            <person name="Submissions S."/>
        </authorList>
    </citation>
    <scope>NUCLEOTIDE SEQUENCE [LARGE SCALE GENOMIC DNA]</scope>
    <source>
        <strain evidence="3">DSM 46838</strain>
    </source>
</reference>
<organism evidence="2 3">
    <name type="scientific">Blastococcus tunisiensis</name>
    <dbReference type="NCBI Taxonomy" id="1798228"/>
    <lineage>
        <taxon>Bacteria</taxon>
        <taxon>Bacillati</taxon>
        <taxon>Actinomycetota</taxon>
        <taxon>Actinomycetes</taxon>
        <taxon>Geodermatophilales</taxon>
        <taxon>Geodermatophilaceae</taxon>
        <taxon>Blastococcus</taxon>
    </lineage>
</organism>
<keyword evidence="3" id="KW-1185">Reference proteome</keyword>
<dbReference type="Proteomes" id="UP000198589">
    <property type="component" value="Unassembled WGS sequence"/>
</dbReference>
<dbReference type="EMBL" id="FOND01000007">
    <property type="protein sequence ID" value="SFE95807.1"/>
    <property type="molecule type" value="Genomic_DNA"/>
</dbReference>
<evidence type="ECO:0000313" key="3">
    <source>
        <dbReference type="Proteomes" id="UP000198589"/>
    </source>
</evidence>
<accession>A0A1I2ET55</accession>